<dbReference type="RefSeq" id="WP_099471142.1">
    <property type="nucleotide sequence ID" value="NZ_CP041025.1"/>
</dbReference>
<evidence type="ECO:0000256" key="6">
    <source>
        <dbReference type="ARBA" id="ARBA00023237"/>
    </source>
</evidence>
<comment type="caution">
    <text evidence="10">The sequence shown here is derived from an EMBL/GenBank/DDBJ whole genome shotgun (WGS) entry which is preliminary data.</text>
</comment>
<dbReference type="InterPro" id="IPR057601">
    <property type="entry name" value="Oar-like_b-barrel"/>
</dbReference>
<evidence type="ECO:0000256" key="4">
    <source>
        <dbReference type="ARBA" id="ARBA00022692"/>
    </source>
</evidence>
<keyword evidence="6" id="KW-0998">Cell outer membrane</keyword>
<evidence type="ECO:0000259" key="9">
    <source>
        <dbReference type="Pfam" id="PF25183"/>
    </source>
</evidence>
<evidence type="ECO:0000256" key="1">
    <source>
        <dbReference type="ARBA" id="ARBA00004571"/>
    </source>
</evidence>
<protein>
    <submittedName>
        <fullName evidence="10">TonB-dependent receptor</fullName>
    </submittedName>
</protein>
<dbReference type="PANTHER" id="PTHR30069:SF46">
    <property type="entry name" value="OAR PROTEIN"/>
    <property type="match status" value="1"/>
</dbReference>
<dbReference type="Gene3D" id="2.170.130.10">
    <property type="entry name" value="TonB-dependent receptor, plug domain"/>
    <property type="match status" value="1"/>
</dbReference>
<keyword evidence="3" id="KW-1134">Transmembrane beta strand</keyword>
<evidence type="ECO:0000313" key="10">
    <source>
        <dbReference type="EMBL" id="PHZ85559.1"/>
    </source>
</evidence>
<keyword evidence="4" id="KW-0812">Transmembrane</keyword>
<feature type="signal peptide" evidence="7">
    <location>
        <begin position="1"/>
        <end position="29"/>
    </location>
</feature>
<reference evidence="10 11" key="1">
    <citation type="submission" date="2017-10" db="EMBL/GenBank/DDBJ databases">
        <title>Frigbacter circumglobatus gen. nov. sp. nov., isolated from sediment cultured in situ.</title>
        <authorList>
            <person name="Zhao Z."/>
        </authorList>
    </citation>
    <scope>NUCLEOTIDE SEQUENCE [LARGE SCALE GENOMIC DNA]</scope>
    <source>
        <strain evidence="10 11">ZYL</strain>
    </source>
</reference>
<dbReference type="InParanoid" id="A0A2G4YT97"/>
<dbReference type="GO" id="GO:0044718">
    <property type="term" value="P:siderophore transmembrane transport"/>
    <property type="evidence" value="ECO:0007669"/>
    <property type="project" value="TreeGrafter"/>
</dbReference>
<evidence type="ECO:0000313" key="11">
    <source>
        <dbReference type="Proteomes" id="UP000229730"/>
    </source>
</evidence>
<dbReference type="InterPro" id="IPR039426">
    <property type="entry name" value="TonB-dep_rcpt-like"/>
</dbReference>
<organism evidence="10 11">
    <name type="scientific">Paremcibacter congregatus</name>
    <dbReference type="NCBI Taxonomy" id="2043170"/>
    <lineage>
        <taxon>Bacteria</taxon>
        <taxon>Pseudomonadati</taxon>
        <taxon>Pseudomonadota</taxon>
        <taxon>Alphaproteobacteria</taxon>
        <taxon>Emcibacterales</taxon>
        <taxon>Emcibacteraceae</taxon>
        <taxon>Paremcibacter</taxon>
    </lineage>
</organism>
<feature type="chain" id="PRO_5013969150" evidence="7">
    <location>
        <begin position="30"/>
        <end position="1092"/>
    </location>
</feature>
<keyword evidence="7" id="KW-0732">Signal</keyword>
<dbReference type="SUPFAM" id="SSF49478">
    <property type="entry name" value="Cna protein B-type domain"/>
    <property type="match status" value="1"/>
</dbReference>
<dbReference type="EMBL" id="PDEM01000009">
    <property type="protein sequence ID" value="PHZ85559.1"/>
    <property type="molecule type" value="Genomic_DNA"/>
</dbReference>
<dbReference type="OrthoDB" id="9768147at2"/>
<dbReference type="Pfam" id="PF13620">
    <property type="entry name" value="CarboxypepD_reg"/>
    <property type="match status" value="1"/>
</dbReference>
<dbReference type="Proteomes" id="UP000229730">
    <property type="component" value="Unassembled WGS sequence"/>
</dbReference>
<dbReference type="InterPro" id="IPR012910">
    <property type="entry name" value="Plug_dom"/>
</dbReference>
<evidence type="ECO:0000256" key="3">
    <source>
        <dbReference type="ARBA" id="ARBA00022452"/>
    </source>
</evidence>
<dbReference type="GO" id="GO:0009279">
    <property type="term" value="C:cell outer membrane"/>
    <property type="evidence" value="ECO:0007669"/>
    <property type="project" value="UniProtKB-SubCell"/>
</dbReference>
<dbReference type="Pfam" id="PF07715">
    <property type="entry name" value="Plug"/>
    <property type="match status" value="1"/>
</dbReference>
<evidence type="ECO:0000256" key="5">
    <source>
        <dbReference type="ARBA" id="ARBA00023136"/>
    </source>
</evidence>
<keyword evidence="5" id="KW-0472">Membrane</keyword>
<comment type="subcellular location">
    <subcellularLocation>
        <location evidence="1">Cell outer membrane</location>
        <topology evidence="1">Multi-pass membrane protein</topology>
    </subcellularLocation>
</comment>
<dbReference type="Gene3D" id="2.40.170.20">
    <property type="entry name" value="TonB-dependent receptor, beta-barrel domain"/>
    <property type="match status" value="1"/>
</dbReference>
<dbReference type="Pfam" id="PF25183">
    <property type="entry name" value="OMP_b-brl_4"/>
    <property type="match status" value="2"/>
</dbReference>
<keyword evidence="10" id="KW-0675">Receptor</keyword>
<evidence type="ECO:0000256" key="7">
    <source>
        <dbReference type="SAM" id="SignalP"/>
    </source>
</evidence>
<proteinExistence type="predicted"/>
<evidence type="ECO:0000259" key="8">
    <source>
        <dbReference type="Pfam" id="PF07715"/>
    </source>
</evidence>
<feature type="domain" description="TonB-dependent transporter Oar-like beta-barrel" evidence="9">
    <location>
        <begin position="371"/>
        <end position="1054"/>
    </location>
</feature>
<keyword evidence="2" id="KW-0813">Transport</keyword>
<dbReference type="PANTHER" id="PTHR30069">
    <property type="entry name" value="TONB-DEPENDENT OUTER MEMBRANE RECEPTOR"/>
    <property type="match status" value="1"/>
</dbReference>
<dbReference type="AlphaFoldDB" id="A0A2G4YT97"/>
<accession>A0A2G4YT97</accession>
<name>A0A2G4YT97_9PROT</name>
<evidence type="ECO:0000256" key="2">
    <source>
        <dbReference type="ARBA" id="ARBA00022448"/>
    </source>
</evidence>
<sequence length="1092" mass="119755">MSSFKSNMKGMIVSASLRKSLLHTSTALAIALATTTTFAIQAEAQVTTSGMKGVVTSGDATVGNATVVITHTPSGSRKTLTTGTDGVFNISGLRVGGPYSISVTSDQGKAEVEGVYLTLGEMSNVPVALSSSSSTFEEIVVTGSAISGAIKMGMATTIDEERRKGIPATSRELHDFVKIDPLVTIDPTNSNAISIAGSNNRYNSITVDGIKQNDDFGLNNGGFPTQRSPISLDAIDQLAINASPFSAEYGGFTGGNINIVTKSGTNDFHGTAFFTYRDDGLTGTKSKDDDITLDFSEKIWGGTLGGPIVKDKLFFFVGFEKFNSSSPNRFGPAGTNLANEVSGITEAELDRASQIANDVYGFDAGTAADLNSLPESDRKIFAKLDWNINEDHRAAFTYQNTEGNKINPQNQGTSFGGSLSLPSNWYDKNDKMKSYSFQLFSDWSDSFSTEVKIGRKEVETLQEPLKGNEFAQMRIRLASGSSIYLGPDQYRHQNFLSNDGWNFKLKATYYTGDHEVKVGMEYETLDIVNVFNPQSNGVYEFQADAACGTALDCFEARTADTLFYSNATSNNKNDALAEFSNNVMTVFLEDVWTVNEKLTMTMGVRYTRYGTNDEPLLNQTFATKYGFNNNETLDGRDLIAPRVGFNYLVDERTTIRGGVGLFSGGNPNVWISNNYTNDGVTLVNTGTIRSGDALSNVDGFNIHQDALKLISDQAGLGTGSVNYLDPEFKIPSVWKFNLAIDHEFNFGEIMGDGYNVTAEALITTVKQAAHWEELRASAQRKDIDGNDMFAPDGRPIYTRQDRGSFDLGLTNDARGDIKVFTLSMQKQYDSGFDFFGAYTYTDSNDVNPGTSSTATSNYSKIAVSDRENFSLATSNYEVQHRFVLNMNYVKEFIDGYKSRFSMFVTSKSGRPFSYTYDQASSSRDIPFGGGAEFERRDRQLIYVPTSGDSAMCYTGCLVDGAATSSAVTEAEFMAFLSETGLDKYAGEIAPRNSQKNPWITTMDFRFTQEIPGIMDGHKGIFTFDVQNLTNLLNSNWGRLDQVSFPSLSSVGRVSITDDNQYVLTRFYNPTEPWNLNSLASVWKIRLGVRYEF</sequence>
<gene>
    <name evidence="10" type="ORF">CRD36_02365</name>
</gene>
<dbReference type="SUPFAM" id="SSF56935">
    <property type="entry name" value="Porins"/>
    <property type="match status" value="1"/>
</dbReference>
<feature type="domain" description="TonB-dependent transporter Oar-like beta-barrel" evidence="9">
    <location>
        <begin position="260"/>
        <end position="328"/>
    </location>
</feature>
<feature type="domain" description="TonB-dependent receptor plug" evidence="8">
    <location>
        <begin position="171"/>
        <end position="253"/>
    </location>
</feature>
<dbReference type="InterPro" id="IPR037066">
    <property type="entry name" value="Plug_dom_sf"/>
</dbReference>
<dbReference type="InterPro" id="IPR036942">
    <property type="entry name" value="Beta-barrel_TonB_sf"/>
</dbReference>
<dbReference type="GO" id="GO:0015344">
    <property type="term" value="F:siderophore uptake transmembrane transporter activity"/>
    <property type="evidence" value="ECO:0007669"/>
    <property type="project" value="TreeGrafter"/>
</dbReference>
<keyword evidence="11" id="KW-1185">Reference proteome</keyword>